<dbReference type="Pfam" id="PF01261">
    <property type="entry name" value="AP_endonuc_2"/>
    <property type="match status" value="1"/>
</dbReference>
<keyword evidence="3" id="KW-1185">Reference proteome</keyword>
<feature type="domain" description="Xylose isomerase-like TIM barrel" evidence="1">
    <location>
        <begin position="20"/>
        <end position="267"/>
    </location>
</feature>
<dbReference type="InterPro" id="IPR050312">
    <property type="entry name" value="IolE/XylAMocC-like"/>
</dbReference>
<dbReference type="InterPro" id="IPR036237">
    <property type="entry name" value="Xyl_isomerase-like_sf"/>
</dbReference>
<protein>
    <submittedName>
        <fullName evidence="2">Xylose isomerase</fullName>
    </submittedName>
</protein>
<dbReference type="Gene3D" id="3.20.20.150">
    <property type="entry name" value="Divalent-metal-dependent TIM barrel enzymes"/>
    <property type="match status" value="1"/>
</dbReference>
<evidence type="ECO:0000313" key="3">
    <source>
        <dbReference type="Proteomes" id="UP000076796"/>
    </source>
</evidence>
<dbReference type="PANTHER" id="PTHR12110">
    <property type="entry name" value="HYDROXYPYRUVATE ISOMERASE"/>
    <property type="match status" value="1"/>
</dbReference>
<dbReference type="InterPro" id="IPR013022">
    <property type="entry name" value="Xyl_isomerase-like_TIM-brl"/>
</dbReference>
<evidence type="ECO:0000259" key="1">
    <source>
        <dbReference type="Pfam" id="PF01261"/>
    </source>
</evidence>
<dbReference type="AlphaFoldDB" id="A0A163DCZ7"/>
<accession>A0A163DCZ7</accession>
<dbReference type="GeneID" id="97555232"/>
<proteinExistence type="predicted"/>
<organism evidence="2 3">
    <name type="scientific">Paenibacillus glucanolyticus</name>
    <dbReference type="NCBI Taxonomy" id="59843"/>
    <lineage>
        <taxon>Bacteria</taxon>
        <taxon>Bacillati</taxon>
        <taxon>Bacillota</taxon>
        <taxon>Bacilli</taxon>
        <taxon>Bacillales</taxon>
        <taxon>Paenibacillaceae</taxon>
        <taxon>Paenibacillus</taxon>
    </lineage>
</organism>
<gene>
    <name evidence="2" type="ORF">AWU65_00530</name>
</gene>
<dbReference type="EMBL" id="LWMH01000003">
    <property type="protein sequence ID" value="KZS43144.1"/>
    <property type="molecule type" value="Genomic_DNA"/>
</dbReference>
<dbReference type="STRING" id="59843.A3958_23245"/>
<dbReference type="GO" id="GO:0016853">
    <property type="term" value="F:isomerase activity"/>
    <property type="evidence" value="ECO:0007669"/>
    <property type="project" value="UniProtKB-KW"/>
</dbReference>
<sequence>MRLGIFSKTYDRPTLDGNLDAVMASGLDIIQFNLSCAGLPSLPDAVDMGMAVHIREACEKRHLHMAAVSGTFNMIHPDRQKLRNGVRRFRHLAAMCHAMGTSVITLCTGTRDPVNMWRTHPDNDTPEAWNDLLLTMREVVNIAEEFQLDLAIEPERANVVSDAVKGRQLLDTIASARLKVVLDAANLFRPEEEKPLADVLEQALSLLGEQVIIAHVKDYSTADGLKYVAAGTGDLDYGAYLRLLQDYHFKGPLILHGLSENEVPKSAHYLRTRMAAFQRNG</sequence>
<evidence type="ECO:0000313" key="2">
    <source>
        <dbReference type="EMBL" id="KZS43144.1"/>
    </source>
</evidence>
<dbReference type="SUPFAM" id="SSF51658">
    <property type="entry name" value="Xylose isomerase-like"/>
    <property type="match status" value="1"/>
</dbReference>
<dbReference type="PANTHER" id="PTHR12110:SF21">
    <property type="entry name" value="XYLOSE ISOMERASE-LIKE TIM BARREL DOMAIN-CONTAINING PROTEIN"/>
    <property type="match status" value="1"/>
</dbReference>
<keyword evidence="2" id="KW-0413">Isomerase</keyword>
<dbReference type="RefSeq" id="WP_063480612.1">
    <property type="nucleotide sequence ID" value="NZ_CP147845.1"/>
</dbReference>
<comment type="caution">
    <text evidence="2">The sequence shown here is derived from an EMBL/GenBank/DDBJ whole genome shotgun (WGS) entry which is preliminary data.</text>
</comment>
<name>A0A163DCZ7_9BACL</name>
<reference evidence="2" key="1">
    <citation type="journal article" date="2016" name="Genome Announc.">
        <title>Draft genomes of two strains of Paenibacillus glucanolyticus with capability to degrade lignocellulose.</title>
        <authorList>
            <person name="Mathews S.L."/>
            <person name="Pawlak J."/>
            <person name="Grunden A.M."/>
        </authorList>
    </citation>
    <scope>NUCLEOTIDE SEQUENCE [LARGE SCALE GENOMIC DNA]</scope>
    <source>
        <strain evidence="2">SLM1</strain>
    </source>
</reference>
<dbReference type="Proteomes" id="UP000076796">
    <property type="component" value="Unassembled WGS sequence"/>
</dbReference>
<dbReference type="OrthoDB" id="2063291at2"/>